<keyword evidence="2" id="KW-1185">Reference proteome</keyword>
<evidence type="ECO:0000313" key="2">
    <source>
        <dbReference type="Proteomes" id="UP000074914"/>
    </source>
</evidence>
<reference evidence="1 2" key="1">
    <citation type="submission" date="2015-11" db="EMBL/GenBank/DDBJ databases">
        <title>Exploring the genomic traits of fungus-feeding bacterial genus Collimonas.</title>
        <authorList>
            <person name="Song C."/>
            <person name="Schmidt R."/>
            <person name="de Jager V."/>
            <person name="Krzyzanowska D."/>
            <person name="Jongedijk E."/>
            <person name="Cankar K."/>
            <person name="Beekwilder J."/>
            <person name="van Veen A."/>
            <person name="de Boer W."/>
            <person name="van Veen J.A."/>
            <person name="Garbeva P."/>
        </authorList>
    </citation>
    <scope>NUCLEOTIDE SEQUENCE [LARGE SCALE GENOMIC DNA]</scope>
    <source>
        <strain evidence="1 2">Ter291</strain>
    </source>
</reference>
<accession>A0ABN4ME85</accession>
<evidence type="ECO:0000313" key="1">
    <source>
        <dbReference type="EMBL" id="AMP16548.1"/>
    </source>
</evidence>
<sequence>MSPISIQRGQKNLPTLQKNAAPICIGAAFLLLRINQW</sequence>
<organism evidence="1 2">
    <name type="scientific">Collimonas pratensis</name>
    <dbReference type="NCBI Taxonomy" id="279113"/>
    <lineage>
        <taxon>Bacteria</taxon>
        <taxon>Pseudomonadati</taxon>
        <taxon>Pseudomonadota</taxon>
        <taxon>Betaproteobacteria</taxon>
        <taxon>Burkholderiales</taxon>
        <taxon>Oxalobacteraceae</taxon>
        <taxon>Collimonas</taxon>
    </lineage>
</organism>
<name>A0ABN4ME85_9BURK</name>
<dbReference type="EMBL" id="CP013236">
    <property type="protein sequence ID" value="AMP16548.1"/>
    <property type="molecule type" value="Genomic_DNA"/>
</dbReference>
<dbReference type="Proteomes" id="UP000074914">
    <property type="component" value="Chromosome"/>
</dbReference>
<proteinExistence type="predicted"/>
<protein>
    <submittedName>
        <fullName evidence="1">Uncharacterized protein</fullName>
    </submittedName>
</protein>
<gene>
    <name evidence="1" type="ORF">CPter291_4321</name>
</gene>